<name>A0A090VG75_9FLAO</name>
<dbReference type="EMBL" id="BBNQ01000014">
    <property type="protein sequence ID" value="GAL63790.1"/>
    <property type="molecule type" value="Genomic_DNA"/>
</dbReference>
<dbReference type="OrthoDB" id="1145223at2"/>
<organism evidence="2 3">
    <name type="scientific">Algibacter lectus</name>
    <dbReference type="NCBI Taxonomy" id="221126"/>
    <lineage>
        <taxon>Bacteria</taxon>
        <taxon>Pseudomonadati</taxon>
        <taxon>Bacteroidota</taxon>
        <taxon>Flavobacteriia</taxon>
        <taxon>Flavobacteriales</taxon>
        <taxon>Flavobacteriaceae</taxon>
        <taxon>Algibacter</taxon>
    </lineage>
</organism>
<dbReference type="RefSeq" id="WP_152596376.1">
    <property type="nucleotide sequence ID" value="NZ_BBNQ01000014.1"/>
</dbReference>
<feature type="signal peptide" evidence="1">
    <location>
        <begin position="1"/>
        <end position="19"/>
    </location>
</feature>
<proteinExistence type="predicted"/>
<gene>
    <name evidence="2" type="ORF">JCM19300_2045</name>
</gene>
<evidence type="ECO:0000256" key="1">
    <source>
        <dbReference type="SAM" id="SignalP"/>
    </source>
</evidence>
<dbReference type="Proteomes" id="UP000029644">
    <property type="component" value="Unassembled WGS sequence"/>
</dbReference>
<accession>A0A090VG75</accession>
<keyword evidence="1" id="KW-0732">Signal</keyword>
<comment type="caution">
    <text evidence="2">The sequence shown here is derived from an EMBL/GenBank/DDBJ whole genome shotgun (WGS) entry which is preliminary data.</text>
</comment>
<protein>
    <recommendedName>
        <fullName evidence="4">C1q domain-containing protein</fullName>
    </recommendedName>
</protein>
<evidence type="ECO:0000313" key="2">
    <source>
        <dbReference type="EMBL" id="GAL63790.1"/>
    </source>
</evidence>
<feature type="chain" id="PRO_5001867545" description="C1q domain-containing protein" evidence="1">
    <location>
        <begin position="20"/>
        <end position="232"/>
    </location>
</feature>
<evidence type="ECO:0000313" key="3">
    <source>
        <dbReference type="Proteomes" id="UP000029644"/>
    </source>
</evidence>
<reference evidence="2 3" key="1">
    <citation type="journal article" date="2014" name="Genome Announc.">
        <title>Draft Genome Sequences of Marine Flavobacterium Algibacter lectus Strains SS8 and NR4.</title>
        <authorList>
            <person name="Takatani N."/>
            <person name="Nakanishi M."/>
            <person name="Meirelles P."/>
            <person name="Mino S."/>
            <person name="Suda W."/>
            <person name="Oshima K."/>
            <person name="Hattori M."/>
            <person name="Ohkuma M."/>
            <person name="Hosokawa M."/>
            <person name="Miyashita K."/>
            <person name="Thompson F.L."/>
            <person name="Niwa A."/>
            <person name="Sawabe T."/>
            <person name="Sawabe T."/>
        </authorList>
    </citation>
    <scope>NUCLEOTIDE SEQUENCE [LARGE SCALE GENOMIC DNA]</scope>
    <source>
        <strain evidence="2 3">JCM 19300</strain>
    </source>
</reference>
<dbReference type="AlphaFoldDB" id="A0A090VG75"/>
<sequence>MKRYSLMLALCVSFFFAQSQVGIGTTTPDDGSVLQIDSKVGAFVPPRMTFSEMSAITTPLDGALVFNTTHNTYFVYRNGVWSSQTNASLILNKNYPAGNSALSAPNDTYVDFPIGPSDIIATNSSTYDVTANGTVKIKEAGNYWFSAALSTSNMPGGNKKYIIALEVNGALVAYLTRGFSSLPASGTDYWGTSGNVMYPISANDVITLKYVLNNGGSPLNAKFINIGISRLN</sequence>
<evidence type="ECO:0008006" key="4">
    <source>
        <dbReference type="Google" id="ProtNLM"/>
    </source>
</evidence>